<evidence type="ECO:0000313" key="2">
    <source>
        <dbReference type="EMBL" id="KAA8911340.1"/>
    </source>
</evidence>
<accession>A0A5J5F4S8</accession>
<organism evidence="2 3">
    <name type="scientific">Sphaerosporella brunnea</name>
    <dbReference type="NCBI Taxonomy" id="1250544"/>
    <lineage>
        <taxon>Eukaryota</taxon>
        <taxon>Fungi</taxon>
        <taxon>Dikarya</taxon>
        <taxon>Ascomycota</taxon>
        <taxon>Pezizomycotina</taxon>
        <taxon>Pezizomycetes</taxon>
        <taxon>Pezizales</taxon>
        <taxon>Pyronemataceae</taxon>
        <taxon>Sphaerosporella</taxon>
    </lineage>
</organism>
<comment type="caution">
    <text evidence="2">The sequence shown here is derived from an EMBL/GenBank/DDBJ whole genome shotgun (WGS) entry which is preliminary data.</text>
</comment>
<dbReference type="AlphaFoldDB" id="A0A5J5F4S8"/>
<evidence type="ECO:0000313" key="3">
    <source>
        <dbReference type="Proteomes" id="UP000326924"/>
    </source>
</evidence>
<keyword evidence="1" id="KW-0472">Membrane</keyword>
<sequence>MMEVANCFFTLYFAHSMILSAFPLFCLLHYTMREAFLFLRLFSFFSVCLLLLRGSFCFWVLRFGRATVSIMSYHFVCKNVGGFGSGGLSAVFCSRGACSFVPFWPRNEAFLITAWEFCVCV</sequence>
<feature type="transmembrane region" description="Helical" evidence="1">
    <location>
        <begin position="12"/>
        <end position="31"/>
    </location>
</feature>
<dbReference type="EMBL" id="VXIS01000037">
    <property type="protein sequence ID" value="KAA8911340.1"/>
    <property type="molecule type" value="Genomic_DNA"/>
</dbReference>
<reference evidence="2 3" key="1">
    <citation type="submission" date="2019-09" db="EMBL/GenBank/DDBJ databases">
        <title>Draft genome of the ectomycorrhizal ascomycete Sphaerosporella brunnea.</title>
        <authorList>
            <consortium name="DOE Joint Genome Institute"/>
            <person name="Benucci G.M."/>
            <person name="Marozzi G."/>
            <person name="Antonielli L."/>
            <person name="Sanchez S."/>
            <person name="Marco P."/>
            <person name="Wang X."/>
            <person name="Falini L.B."/>
            <person name="Barry K."/>
            <person name="Haridas S."/>
            <person name="Lipzen A."/>
            <person name="Labutti K."/>
            <person name="Grigoriev I.V."/>
            <person name="Murat C."/>
            <person name="Martin F."/>
            <person name="Albertini E."/>
            <person name="Donnini D."/>
            <person name="Bonito G."/>
        </authorList>
    </citation>
    <scope>NUCLEOTIDE SEQUENCE [LARGE SCALE GENOMIC DNA]</scope>
    <source>
        <strain evidence="2 3">Sb_GMNB300</strain>
    </source>
</reference>
<keyword evidence="1" id="KW-1133">Transmembrane helix</keyword>
<name>A0A5J5F4S8_9PEZI</name>
<keyword evidence="3" id="KW-1185">Reference proteome</keyword>
<protein>
    <submittedName>
        <fullName evidence="2">Uncharacterized protein</fullName>
    </submittedName>
</protein>
<proteinExistence type="predicted"/>
<evidence type="ECO:0000256" key="1">
    <source>
        <dbReference type="SAM" id="Phobius"/>
    </source>
</evidence>
<dbReference type="InParanoid" id="A0A5J5F4S8"/>
<gene>
    <name evidence="2" type="ORF">FN846DRAFT_936413</name>
</gene>
<feature type="transmembrane region" description="Helical" evidence="1">
    <location>
        <begin position="37"/>
        <end position="61"/>
    </location>
</feature>
<keyword evidence="1" id="KW-0812">Transmembrane</keyword>
<dbReference type="Proteomes" id="UP000326924">
    <property type="component" value="Unassembled WGS sequence"/>
</dbReference>